<reference evidence="1 2" key="1">
    <citation type="submission" date="2016-02" db="EMBL/GenBank/DDBJ databases">
        <title>Biosynthesis of antibiotic leucinostatins and their inhibition on Phytophthora in bio-control Purpureocillium lilacinum.</title>
        <authorList>
            <person name="Wang G."/>
            <person name="Liu Z."/>
            <person name="Lin R."/>
            <person name="Li E."/>
            <person name="Mao Z."/>
            <person name="Ling J."/>
            <person name="Yin W."/>
            <person name="Xie B."/>
        </authorList>
    </citation>
    <scope>NUCLEOTIDE SEQUENCE [LARGE SCALE GENOMIC DNA]</scope>
    <source>
        <strain evidence="1">PLFJ-1</strain>
    </source>
</reference>
<sequence>MRVLDWVGERRGEVESRRDGVELTRLAIEPRLRLQATPAAALPGAPPNYLPYRSQRQDAPLNALRNHGDYYQMMRDEHSGVRRTKAHGQSTPFQSTRRWLLAAGRWRHRARRDSNPARVSAAAASSTGLAWTLAGRLRNHQVTTIKEGQLVAITNFHRPQLPPHGQGVVILQVDKTWKRMKTRSFPPWPGQKEIEEKTEQHASSLHRTHPVNRAIMKPTTVLATFAALVLGSPSPAPAQSSRRAQQPVEFNIHDQGFTKIVCSRFPFTLNSERFENARSKNIEYFETAHKSKPVLEPGKCERVGCWDHIGTWWCNEVSSPAAASKEQKNPDSWKDVVKALKAIPEVAKKKCLAWNYRDFGFQIFHESGWSVMIGYDSKDLLVSRGCEKREGRL</sequence>
<accession>A0A179HME3</accession>
<gene>
    <name evidence="1" type="ORF">VFPFJ_04997</name>
</gene>
<name>A0A179HME3_PURLI</name>
<dbReference type="Proteomes" id="UP000078340">
    <property type="component" value="Unassembled WGS sequence"/>
</dbReference>
<evidence type="ECO:0000313" key="2">
    <source>
        <dbReference type="Proteomes" id="UP000078340"/>
    </source>
</evidence>
<comment type="caution">
    <text evidence="1">The sequence shown here is derived from an EMBL/GenBank/DDBJ whole genome shotgun (WGS) entry which is preliminary data.</text>
</comment>
<proteinExistence type="predicted"/>
<dbReference type="AlphaFoldDB" id="A0A179HME3"/>
<dbReference type="EMBL" id="LSBI01000004">
    <property type="protein sequence ID" value="OAQ90838.1"/>
    <property type="molecule type" value="Genomic_DNA"/>
</dbReference>
<protein>
    <submittedName>
        <fullName evidence="1">Uncharacterized protein</fullName>
    </submittedName>
</protein>
<evidence type="ECO:0000313" key="1">
    <source>
        <dbReference type="EMBL" id="OAQ90838.1"/>
    </source>
</evidence>
<organism evidence="1 2">
    <name type="scientific">Purpureocillium lilacinum</name>
    <name type="common">Paecilomyces lilacinus</name>
    <dbReference type="NCBI Taxonomy" id="33203"/>
    <lineage>
        <taxon>Eukaryota</taxon>
        <taxon>Fungi</taxon>
        <taxon>Dikarya</taxon>
        <taxon>Ascomycota</taxon>
        <taxon>Pezizomycotina</taxon>
        <taxon>Sordariomycetes</taxon>
        <taxon>Hypocreomycetidae</taxon>
        <taxon>Hypocreales</taxon>
        <taxon>Ophiocordycipitaceae</taxon>
        <taxon>Purpureocillium</taxon>
    </lineage>
</organism>